<dbReference type="InterPro" id="IPR018935">
    <property type="entry name" value="RIO_kinase_CS"/>
</dbReference>
<evidence type="ECO:0000256" key="9">
    <source>
        <dbReference type="ARBA" id="ARBA00047899"/>
    </source>
</evidence>
<dbReference type="PIRSF" id="PIRSF038146">
    <property type="entry name" value="Ser/Thr_PK_RIO3"/>
    <property type="match status" value="1"/>
</dbReference>
<dbReference type="Pfam" id="PF01163">
    <property type="entry name" value="RIO1"/>
    <property type="match status" value="1"/>
</dbReference>
<dbReference type="InterPro" id="IPR011009">
    <property type="entry name" value="Kinase-like_dom_sf"/>
</dbReference>
<accession>E9M4Q6</accession>
<reference evidence="13" key="1">
    <citation type="journal article" date="2011" name="Biotechnol. Adv.">
        <title>Atypical (RIO) protein kinases from Haemonchus contortus - Promise as new targets for nematocidal drugs.</title>
        <authorList>
            <person name="Campbell B.E."/>
            <person name="Boag P.R."/>
            <person name="Hofmann A."/>
            <person name="Cantacessi C."/>
            <person name="Wang C.K."/>
            <person name="Taylor P."/>
            <person name="Hu M."/>
            <person name="Sindhu Z.U."/>
            <person name="Loukas A."/>
            <person name="Sternberg P.W."/>
            <person name="Gasser R.B."/>
        </authorList>
    </citation>
    <scope>NUCLEOTIDE SEQUENCE</scope>
</reference>
<comment type="catalytic activity">
    <reaction evidence="10 11">
        <text>L-seryl-[protein] + ATP = O-phospho-L-seryl-[protein] + ADP + H(+)</text>
        <dbReference type="Rhea" id="RHEA:17989"/>
        <dbReference type="Rhea" id="RHEA-COMP:9863"/>
        <dbReference type="Rhea" id="RHEA-COMP:11604"/>
        <dbReference type="ChEBI" id="CHEBI:15378"/>
        <dbReference type="ChEBI" id="CHEBI:29999"/>
        <dbReference type="ChEBI" id="CHEBI:30616"/>
        <dbReference type="ChEBI" id="CHEBI:83421"/>
        <dbReference type="ChEBI" id="CHEBI:456216"/>
        <dbReference type="EC" id="2.7.11.1"/>
    </reaction>
</comment>
<evidence type="ECO:0000256" key="11">
    <source>
        <dbReference type="PIRNR" id="PIRNR038146"/>
    </source>
</evidence>
<keyword evidence="8 11" id="KW-0460">Magnesium</keyword>
<dbReference type="InterPro" id="IPR017406">
    <property type="entry name" value="Ser/Thr_kinase_Rio3"/>
</dbReference>
<gene>
    <name evidence="13" type="primary">riok-3</name>
</gene>
<name>E9M4Q6_HAECO</name>
<dbReference type="OrthoDB" id="205248at2759"/>
<dbReference type="GO" id="GO:0046872">
    <property type="term" value="F:metal ion binding"/>
    <property type="evidence" value="ECO:0007669"/>
    <property type="project" value="UniProtKB-UniRule"/>
</dbReference>
<feature type="domain" description="Protein kinase" evidence="12">
    <location>
        <begin position="231"/>
        <end position="504"/>
    </location>
</feature>
<keyword evidence="4 11" id="KW-0479">Metal-binding</keyword>
<dbReference type="SMART" id="SM00090">
    <property type="entry name" value="RIO"/>
    <property type="match status" value="1"/>
</dbReference>
<dbReference type="Gene3D" id="3.30.200.20">
    <property type="entry name" value="Phosphorylase Kinase, domain 1"/>
    <property type="match status" value="1"/>
</dbReference>
<dbReference type="AlphaFoldDB" id="E9M4Q6"/>
<comment type="similarity">
    <text evidence="1 11">Belongs to the protein kinase superfamily. RIO-type Ser/Thr kinase family.</text>
</comment>
<comment type="cofactor">
    <cofactor evidence="11">
        <name>Mg(2+)</name>
        <dbReference type="ChEBI" id="CHEBI:18420"/>
    </cofactor>
</comment>
<dbReference type="InterPro" id="IPR000719">
    <property type="entry name" value="Prot_kinase_dom"/>
</dbReference>
<keyword evidence="7" id="KW-0067">ATP-binding</keyword>
<evidence type="ECO:0000256" key="5">
    <source>
        <dbReference type="ARBA" id="ARBA00022741"/>
    </source>
</evidence>
<dbReference type="GO" id="GO:0005524">
    <property type="term" value="F:ATP binding"/>
    <property type="evidence" value="ECO:0007669"/>
    <property type="project" value="UniProtKB-UniRule"/>
</dbReference>
<keyword evidence="5 11" id="KW-0547">Nucleotide-binding</keyword>
<evidence type="ECO:0000256" key="3">
    <source>
        <dbReference type="ARBA" id="ARBA00022679"/>
    </source>
</evidence>
<dbReference type="SUPFAM" id="SSF56112">
    <property type="entry name" value="Protein kinase-like (PK-like)"/>
    <property type="match status" value="1"/>
</dbReference>
<evidence type="ECO:0000256" key="4">
    <source>
        <dbReference type="ARBA" id="ARBA00022723"/>
    </source>
</evidence>
<dbReference type="GO" id="GO:0004674">
    <property type="term" value="F:protein serine/threonine kinase activity"/>
    <property type="evidence" value="ECO:0007669"/>
    <property type="project" value="UniProtKB-UniRule"/>
</dbReference>
<evidence type="ECO:0000256" key="1">
    <source>
        <dbReference type="ARBA" id="ARBA00009196"/>
    </source>
</evidence>
<sequence>MSGKGECSAWGGKTAWGRKEEDCEPIVSFVEIMGEDLAETLNEEERRKELEFLNAIAESESTPVYSNDEEMARELQRQFDREYELSMILEQEKKGKAAATVTVTSDRYYPKTAQYSDVSSDDEDVRQFATDLLYAKLTDDVPSHSGPVFRNAGGDLVTKHDANVSARRNADKAMNDKVNLAFGDMNQEQISSRVFNSLRNFSKSETKRLHKLKDKEEKATIETSMDAVTRLHLFKWINQGIFDSVEGIIATGKESAVLNAINNESGERFAIKVFKTSLTEFKNRSEYVKDDFRFKNPRGVLKIWAEREFMNLSRMVKCGLPCPVPVKLKRHLLLMSLIGENGAAAPRLKNIDWEFSTIEERKDIFSQVIDIMNRMYRDCRLVHGDLSEFNLLLSEGKVYVIDVSQSMDLSHPRNLHFLIRDIENVLAFFQRLDIPELPTPVALFNMITDLSMSEEGSLIVQVEQFSEENRANQVNKSKPADFEWAAYNAERKEYRDDSPARDYN</sequence>
<keyword evidence="2 11" id="KW-0723">Serine/threonine-protein kinase</keyword>
<evidence type="ECO:0000313" key="13">
    <source>
        <dbReference type="EMBL" id="ADW23594.1"/>
    </source>
</evidence>
<evidence type="ECO:0000256" key="7">
    <source>
        <dbReference type="ARBA" id="ARBA00022840"/>
    </source>
</evidence>
<keyword evidence="6 11" id="KW-0418">Kinase</keyword>
<dbReference type="PROSITE" id="PS01245">
    <property type="entry name" value="RIO1"/>
    <property type="match status" value="1"/>
</dbReference>
<evidence type="ECO:0000259" key="12">
    <source>
        <dbReference type="PROSITE" id="PS50011"/>
    </source>
</evidence>
<evidence type="ECO:0000256" key="8">
    <source>
        <dbReference type="ARBA" id="ARBA00022842"/>
    </source>
</evidence>
<dbReference type="EC" id="2.7.11.1" evidence="11"/>
<evidence type="ECO:0000256" key="10">
    <source>
        <dbReference type="ARBA" id="ARBA00048679"/>
    </source>
</evidence>
<dbReference type="InterPro" id="IPR000687">
    <property type="entry name" value="RIO_kinase"/>
</dbReference>
<keyword evidence="3 11" id="KW-0808">Transferase</keyword>
<dbReference type="InterPro" id="IPR051272">
    <property type="entry name" value="RIO-type_Ser/Thr_kinase"/>
</dbReference>
<evidence type="ECO:0000256" key="6">
    <source>
        <dbReference type="ARBA" id="ARBA00022777"/>
    </source>
</evidence>
<organism evidence="13">
    <name type="scientific">Haemonchus contortus</name>
    <name type="common">Barber pole worm</name>
    <dbReference type="NCBI Taxonomy" id="6289"/>
    <lineage>
        <taxon>Eukaryota</taxon>
        <taxon>Metazoa</taxon>
        <taxon>Ecdysozoa</taxon>
        <taxon>Nematoda</taxon>
        <taxon>Chromadorea</taxon>
        <taxon>Rhabditida</taxon>
        <taxon>Rhabditina</taxon>
        <taxon>Rhabditomorpha</taxon>
        <taxon>Strongyloidea</taxon>
        <taxon>Trichostrongylidae</taxon>
        <taxon>Haemonchus</taxon>
    </lineage>
</organism>
<dbReference type="PANTHER" id="PTHR45723">
    <property type="entry name" value="SERINE/THREONINE-PROTEIN KINASE RIO1"/>
    <property type="match status" value="1"/>
</dbReference>
<dbReference type="GO" id="GO:0106310">
    <property type="term" value="F:protein serine kinase activity"/>
    <property type="evidence" value="ECO:0007669"/>
    <property type="project" value="RHEA"/>
</dbReference>
<proteinExistence type="evidence at transcript level"/>
<dbReference type="InterPro" id="IPR018934">
    <property type="entry name" value="RIO_dom"/>
</dbReference>
<dbReference type="EMBL" id="HQ198856">
    <property type="protein sequence ID" value="ADW23594.1"/>
    <property type="molecule type" value="mRNA"/>
</dbReference>
<comment type="catalytic activity">
    <reaction evidence="9 11">
        <text>L-threonyl-[protein] + ATP = O-phospho-L-threonyl-[protein] + ADP + H(+)</text>
        <dbReference type="Rhea" id="RHEA:46608"/>
        <dbReference type="Rhea" id="RHEA-COMP:11060"/>
        <dbReference type="Rhea" id="RHEA-COMP:11605"/>
        <dbReference type="ChEBI" id="CHEBI:15378"/>
        <dbReference type="ChEBI" id="CHEBI:30013"/>
        <dbReference type="ChEBI" id="CHEBI:30616"/>
        <dbReference type="ChEBI" id="CHEBI:61977"/>
        <dbReference type="ChEBI" id="CHEBI:456216"/>
        <dbReference type="EC" id="2.7.11.1"/>
    </reaction>
</comment>
<evidence type="ECO:0000256" key="2">
    <source>
        <dbReference type="ARBA" id="ARBA00022527"/>
    </source>
</evidence>
<dbReference type="PROSITE" id="PS50011">
    <property type="entry name" value="PROTEIN_KINASE_DOM"/>
    <property type="match status" value="1"/>
</dbReference>
<protein>
    <recommendedName>
        <fullName evidence="11">Serine/threonine-protein kinase RIO3</fullName>
        <ecNumber evidence="11">2.7.11.1</ecNumber>
    </recommendedName>
</protein>
<dbReference type="Gene3D" id="1.10.510.10">
    <property type="entry name" value="Transferase(Phosphotransferase) domain 1"/>
    <property type="match status" value="1"/>
</dbReference>